<dbReference type="InterPro" id="IPR001584">
    <property type="entry name" value="Integrase_cat-core"/>
</dbReference>
<dbReference type="Gene3D" id="3.30.420.10">
    <property type="entry name" value="Ribonuclease H-like superfamily/Ribonuclease H"/>
    <property type="match status" value="1"/>
</dbReference>
<evidence type="ECO:0000313" key="10">
    <source>
        <dbReference type="Proteomes" id="UP000288805"/>
    </source>
</evidence>
<dbReference type="Pfam" id="PF00665">
    <property type="entry name" value="rve"/>
    <property type="match status" value="1"/>
</dbReference>
<evidence type="ECO:0000256" key="3">
    <source>
        <dbReference type="ARBA" id="ARBA00022722"/>
    </source>
</evidence>
<name>A0A438FFR0_VITVI</name>
<keyword evidence="4" id="KW-0255">Endonuclease</keyword>
<evidence type="ECO:0000256" key="5">
    <source>
        <dbReference type="ARBA" id="ARBA00022801"/>
    </source>
</evidence>
<keyword evidence="7" id="KW-0472">Membrane</keyword>
<keyword evidence="7" id="KW-0812">Transmembrane</keyword>
<keyword evidence="6" id="KW-0695">RNA-directed DNA polymerase</keyword>
<dbReference type="SUPFAM" id="SSF53098">
    <property type="entry name" value="Ribonuclease H-like"/>
    <property type="match status" value="1"/>
</dbReference>
<dbReference type="PANTHER" id="PTHR37984:SF5">
    <property type="entry name" value="PROTEIN NYNRIN-LIKE"/>
    <property type="match status" value="1"/>
</dbReference>
<dbReference type="GO" id="GO:0016787">
    <property type="term" value="F:hydrolase activity"/>
    <property type="evidence" value="ECO:0007669"/>
    <property type="project" value="UniProtKB-KW"/>
</dbReference>
<dbReference type="PROSITE" id="PS50994">
    <property type="entry name" value="INTEGRASE"/>
    <property type="match status" value="1"/>
</dbReference>
<dbReference type="CDD" id="cd09274">
    <property type="entry name" value="RNase_HI_RT_Ty3"/>
    <property type="match status" value="1"/>
</dbReference>
<dbReference type="GO" id="GO:0015074">
    <property type="term" value="P:DNA integration"/>
    <property type="evidence" value="ECO:0007669"/>
    <property type="project" value="InterPro"/>
</dbReference>
<keyword evidence="2" id="KW-0548">Nucleotidyltransferase</keyword>
<keyword evidence="3" id="KW-0540">Nuclease</keyword>
<proteinExistence type="predicted"/>
<comment type="caution">
    <text evidence="9">The sequence shown here is derived from an EMBL/GenBank/DDBJ whole genome shotgun (WGS) entry which is preliminary data.</text>
</comment>
<evidence type="ECO:0000256" key="1">
    <source>
        <dbReference type="ARBA" id="ARBA00022679"/>
    </source>
</evidence>
<dbReference type="SUPFAM" id="SSF56672">
    <property type="entry name" value="DNA/RNA polymerases"/>
    <property type="match status" value="1"/>
</dbReference>
<feature type="transmembrane region" description="Helical" evidence="7">
    <location>
        <begin position="58"/>
        <end position="82"/>
    </location>
</feature>
<dbReference type="InterPro" id="IPR041373">
    <property type="entry name" value="RT_RNaseH"/>
</dbReference>
<dbReference type="InterPro" id="IPR012337">
    <property type="entry name" value="RNaseH-like_sf"/>
</dbReference>
<keyword evidence="1" id="KW-0808">Transferase</keyword>
<reference evidence="9 10" key="1">
    <citation type="journal article" date="2018" name="PLoS Genet.">
        <title>Population sequencing reveals clonal diversity and ancestral inbreeding in the grapevine cultivar Chardonnay.</title>
        <authorList>
            <person name="Roach M.J."/>
            <person name="Johnson D.L."/>
            <person name="Bohlmann J."/>
            <person name="van Vuuren H.J."/>
            <person name="Jones S.J."/>
            <person name="Pretorius I.S."/>
            <person name="Schmidt S.A."/>
            <person name="Borneman A.R."/>
        </authorList>
    </citation>
    <scope>NUCLEOTIDE SEQUENCE [LARGE SCALE GENOMIC DNA]</scope>
    <source>
        <strain evidence="10">cv. Chardonnay</strain>
        <tissue evidence="9">Leaf</tissue>
    </source>
</reference>
<evidence type="ECO:0000256" key="4">
    <source>
        <dbReference type="ARBA" id="ARBA00022759"/>
    </source>
</evidence>
<evidence type="ECO:0000259" key="8">
    <source>
        <dbReference type="PROSITE" id="PS50994"/>
    </source>
</evidence>
<gene>
    <name evidence="9" type="ORF">CK203_104013</name>
</gene>
<dbReference type="GO" id="GO:0003676">
    <property type="term" value="F:nucleic acid binding"/>
    <property type="evidence" value="ECO:0007669"/>
    <property type="project" value="InterPro"/>
</dbReference>
<dbReference type="Pfam" id="PF17917">
    <property type="entry name" value="RT_RNaseH"/>
    <property type="match status" value="1"/>
</dbReference>
<dbReference type="AlphaFoldDB" id="A0A438FFR0"/>
<protein>
    <recommendedName>
        <fullName evidence="8">Integrase catalytic domain-containing protein</fullName>
    </recommendedName>
</protein>
<dbReference type="InterPro" id="IPR050951">
    <property type="entry name" value="Retrovirus_Pol_polyprotein"/>
</dbReference>
<dbReference type="GO" id="GO:0003964">
    <property type="term" value="F:RNA-directed DNA polymerase activity"/>
    <property type="evidence" value="ECO:0007669"/>
    <property type="project" value="UniProtKB-KW"/>
</dbReference>
<evidence type="ECO:0000256" key="2">
    <source>
        <dbReference type="ARBA" id="ARBA00022695"/>
    </source>
</evidence>
<dbReference type="InterPro" id="IPR036397">
    <property type="entry name" value="RNaseH_sf"/>
</dbReference>
<keyword evidence="5" id="KW-0378">Hydrolase</keyword>
<sequence length="250" mass="28621">MHSASYRAASNQTAYCSTSTYFPWDGSENPYAHIKEFEDIYNTFQEGGALIDLMRLKLFLFTLTIGSFIVVFTDHSALKYLLTKQDAKSRLIRWILLLQEFNLQIKDKKGVENVVADHLSRLAITHNSHGLPINDDFLEESLMLLEDAPWYAHIDNYLVTGEVPNYVSKWVKAILCKHNDREVVLKFLKENIFSRFGVSKAIISDGGTHFCNKPFETLLAKYRVKHKVATPYHPQTSGKLSDYYSKSAIS</sequence>
<evidence type="ECO:0000256" key="7">
    <source>
        <dbReference type="SAM" id="Phobius"/>
    </source>
</evidence>
<dbReference type="InterPro" id="IPR043502">
    <property type="entry name" value="DNA/RNA_pol_sf"/>
</dbReference>
<dbReference type="Proteomes" id="UP000288805">
    <property type="component" value="Unassembled WGS sequence"/>
</dbReference>
<dbReference type="PANTHER" id="PTHR37984">
    <property type="entry name" value="PROTEIN CBG26694"/>
    <property type="match status" value="1"/>
</dbReference>
<dbReference type="EMBL" id="QGNW01000923">
    <property type="protein sequence ID" value="RVW58817.1"/>
    <property type="molecule type" value="Genomic_DNA"/>
</dbReference>
<evidence type="ECO:0000256" key="6">
    <source>
        <dbReference type="ARBA" id="ARBA00022918"/>
    </source>
</evidence>
<organism evidence="9 10">
    <name type="scientific">Vitis vinifera</name>
    <name type="common">Grape</name>
    <dbReference type="NCBI Taxonomy" id="29760"/>
    <lineage>
        <taxon>Eukaryota</taxon>
        <taxon>Viridiplantae</taxon>
        <taxon>Streptophyta</taxon>
        <taxon>Embryophyta</taxon>
        <taxon>Tracheophyta</taxon>
        <taxon>Spermatophyta</taxon>
        <taxon>Magnoliopsida</taxon>
        <taxon>eudicotyledons</taxon>
        <taxon>Gunneridae</taxon>
        <taxon>Pentapetalae</taxon>
        <taxon>rosids</taxon>
        <taxon>Vitales</taxon>
        <taxon>Vitaceae</taxon>
        <taxon>Viteae</taxon>
        <taxon>Vitis</taxon>
    </lineage>
</organism>
<accession>A0A438FFR0</accession>
<dbReference type="GO" id="GO:0004519">
    <property type="term" value="F:endonuclease activity"/>
    <property type="evidence" value="ECO:0007669"/>
    <property type="project" value="UniProtKB-KW"/>
</dbReference>
<feature type="domain" description="Integrase catalytic" evidence="8">
    <location>
        <begin position="128"/>
        <end position="250"/>
    </location>
</feature>
<keyword evidence="7" id="KW-1133">Transmembrane helix</keyword>
<evidence type="ECO:0000313" key="9">
    <source>
        <dbReference type="EMBL" id="RVW58817.1"/>
    </source>
</evidence>